<dbReference type="Proteomes" id="UP000265520">
    <property type="component" value="Unassembled WGS sequence"/>
</dbReference>
<evidence type="ECO:0000313" key="3">
    <source>
        <dbReference type="Proteomes" id="UP000265520"/>
    </source>
</evidence>
<organism evidence="2 3">
    <name type="scientific">Trifolium medium</name>
    <dbReference type="NCBI Taxonomy" id="97028"/>
    <lineage>
        <taxon>Eukaryota</taxon>
        <taxon>Viridiplantae</taxon>
        <taxon>Streptophyta</taxon>
        <taxon>Embryophyta</taxon>
        <taxon>Tracheophyta</taxon>
        <taxon>Spermatophyta</taxon>
        <taxon>Magnoliopsida</taxon>
        <taxon>eudicotyledons</taxon>
        <taxon>Gunneridae</taxon>
        <taxon>Pentapetalae</taxon>
        <taxon>rosids</taxon>
        <taxon>fabids</taxon>
        <taxon>Fabales</taxon>
        <taxon>Fabaceae</taxon>
        <taxon>Papilionoideae</taxon>
        <taxon>50 kb inversion clade</taxon>
        <taxon>NPAAA clade</taxon>
        <taxon>Hologalegina</taxon>
        <taxon>IRL clade</taxon>
        <taxon>Trifolieae</taxon>
        <taxon>Trifolium</taxon>
    </lineage>
</organism>
<evidence type="ECO:0000256" key="1">
    <source>
        <dbReference type="SAM" id="SignalP"/>
    </source>
</evidence>
<reference evidence="2 3" key="1">
    <citation type="journal article" date="2018" name="Front. Plant Sci.">
        <title>Red Clover (Trifolium pratense) and Zigzag Clover (T. medium) - A Picture of Genomic Similarities and Differences.</title>
        <authorList>
            <person name="Dluhosova J."/>
            <person name="Istvanek J."/>
            <person name="Nedelnik J."/>
            <person name="Repkova J."/>
        </authorList>
    </citation>
    <scope>NUCLEOTIDE SEQUENCE [LARGE SCALE GENOMIC DNA]</scope>
    <source>
        <strain evidence="3">cv. 10/8</strain>
        <tissue evidence="2">Leaf</tissue>
    </source>
</reference>
<name>A0A392TS96_9FABA</name>
<feature type="chain" id="PRO_5018337037" evidence="1">
    <location>
        <begin position="31"/>
        <end position="70"/>
    </location>
</feature>
<dbReference type="EMBL" id="LXQA010639366">
    <property type="protein sequence ID" value="MCI63564.1"/>
    <property type="molecule type" value="Genomic_DNA"/>
</dbReference>
<sequence>GFCAAHRLCCAARSGCVALLFFVLLAARRAEVTCAAHRATLFRDEVFWFLRCAQGGAARRAGLVSRVDFC</sequence>
<feature type="signal peptide" evidence="1">
    <location>
        <begin position="1"/>
        <end position="30"/>
    </location>
</feature>
<proteinExistence type="predicted"/>
<evidence type="ECO:0000313" key="2">
    <source>
        <dbReference type="EMBL" id="MCI63564.1"/>
    </source>
</evidence>
<dbReference type="AlphaFoldDB" id="A0A392TS96"/>
<accession>A0A392TS96</accession>
<keyword evidence="3" id="KW-1185">Reference proteome</keyword>
<feature type="non-terminal residue" evidence="2">
    <location>
        <position position="1"/>
    </location>
</feature>
<comment type="caution">
    <text evidence="2">The sequence shown here is derived from an EMBL/GenBank/DDBJ whole genome shotgun (WGS) entry which is preliminary data.</text>
</comment>
<protein>
    <submittedName>
        <fullName evidence="2">Uncharacterized protein</fullName>
    </submittedName>
</protein>
<keyword evidence="1" id="KW-0732">Signal</keyword>